<dbReference type="Proteomes" id="UP000887574">
    <property type="component" value="Unplaced"/>
</dbReference>
<proteinExistence type="inferred from homology"/>
<dbReference type="PANTHER" id="PTHR22930">
    <property type="match status" value="1"/>
</dbReference>
<keyword evidence="10" id="KW-1185">Reference proteome</keyword>
<evidence type="ECO:0000256" key="3">
    <source>
        <dbReference type="ARBA" id="ARBA00006958"/>
    </source>
</evidence>
<dbReference type="PANTHER" id="PTHR22930:SF269">
    <property type="entry name" value="NUCLEASE HARBI1-LIKE PROTEIN"/>
    <property type="match status" value="1"/>
</dbReference>
<organism evidence="10 11">
    <name type="scientific">Ditylenchus dipsaci</name>
    <dbReference type="NCBI Taxonomy" id="166011"/>
    <lineage>
        <taxon>Eukaryota</taxon>
        <taxon>Metazoa</taxon>
        <taxon>Ecdysozoa</taxon>
        <taxon>Nematoda</taxon>
        <taxon>Chromadorea</taxon>
        <taxon>Rhabditida</taxon>
        <taxon>Tylenchina</taxon>
        <taxon>Tylenchomorpha</taxon>
        <taxon>Sphaerularioidea</taxon>
        <taxon>Anguinidae</taxon>
        <taxon>Anguininae</taxon>
        <taxon>Ditylenchus</taxon>
    </lineage>
</organism>
<dbReference type="GO" id="GO:0046872">
    <property type="term" value="F:metal ion binding"/>
    <property type="evidence" value="ECO:0007669"/>
    <property type="project" value="UniProtKB-KW"/>
</dbReference>
<reference evidence="11" key="1">
    <citation type="submission" date="2022-11" db="UniProtKB">
        <authorList>
            <consortium name="WormBaseParasite"/>
        </authorList>
    </citation>
    <scope>IDENTIFICATION</scope>
</reference>
<evidence type="ECO:0000256" key="4">
    <source>
        <dbReference type="ARBA" id="ARBA00022722"/>
    </source>
</evidence>
<accession>A0A915DNA0</accession>
<dbReference type="Pfam" id="PF13359">
    <property type="entry name" value="DDE_Tnp_4"/>
    <property type="match status" value="1"/>
</dbReference>
<keyword evidence="6" id="KW-0378">Hydrolase</keyword>
<comment type="similarity">
    <text evidence="3">Belongs to the HARBI1 family.</text>
</comment>
<evidence type="ECO:0000259" key="9">
    <source>
        <dbReference type="PROSITE" id="PS51029"/>
    </source>
</evidence>
<sequence length="601" mass="68711">MAMDAIDLGLLALYLIIKQRRKQKKQMRRYYIRPPHASKFALKYGMEMFDRYYRSEDSEDLRSFCRFSPRRFDRLLQMVEDKLKHPSTHIRPILPRYRLAIFLRHMAHGISYVALQHEFAIGVQTALEICEEVAKFLIDVLDPMYLPIPTTEDWLSNARDFNERYGFPHVIGAIDGKHVARTRPDESGDLFWCFKGFHSQVLLALCDAHCRFLAVDIGASGRQSDSGLYTSSQIRRFLESAEAGVPAAVPLGVIGPMPYVVLADGGFGLRDYMMTPFTEKSTTSANRLLYNTVLSAARHVVESAFGQLVQRFRIFLGPIDVSTEQATRLIHAAVLLHNYLGPLREPVDDAVQAAVRGMSPRMTPRNTTEAGKHLLSSAMDYKIVAESPKVKIEPLDEKQKSKLIDLVKQRPSIWNPADRGYLKDAGKWLELAKQYNEKELTNYTAKNLKDFWNSLVVYHNRIKNNSKKLSGSGADEKETPIKWVHFESMGFLRDKPTKEQRYSNLSQSTAEAEESSDKRDQFKGAKRRKQGQGDSEILAVLDMMKAKMEKPSVDYKHTIAKNVDDIMEKLDRLGLDKMKLKHRIGLQKLVDEYESEILDLS</sequence>
<evidence type="ECO:0000256" key="2">
    <source>
        <dbReference type="ARBA" id="ARBA00004123"/>
    </source>
</evidence>
<evidence type="ECO:0000313" key="10">
    <source>
        <dbReference type="Proteomes" id="UP000887574"/>
    </source>
</evidence>
<comment type="subcellular location">
    <subcellularLocation>
        <location evidence="2">Nucleus</location>
    </subcellularLocation>
</comment>
<evidence type="ECO:0000256" key="7">
    <source>
        <dbReference type="ARBA" id="ARBA00023242"/>
    </source>
</evidence>
<dbReference type="InterPro" id="IPR027806">
    <property type="entry name" value="HARBI1_dom"/>
</dbReference>
<dbReference type="InterPro" id="IPR045249">
    <property type="entry name" value="HARBI1-like"/>
</dbReference>
<feature type="region of interest" description="Disordered" evidence="8">
    <location>
        <begin position="497"/>
        <end position="533"/>
    </location>
</feature>
<protein>
    <submittedName>
        <fullName evidence="11">MADF domain-containing protein</fullName>
    </submittedName>
</protein>
<keyword evidence="4" id="KW-0540">Nuclease</keyword>
<evidence type="ECO:0000256" key="6">
    <source>
        <dbReference type="ARBA" id="ARBA00022801"/>
    </source>
</evidence>
<dbReference type="GO" id="GO:0004518">
    <property type="term" value="F:nuclease activity"/>
    <property type="evidence" value="ECO:0007669"/>
    <property type="project" value="UniProtKB-KW"/>
</dbReference>
<comment type="cofactor">
    <cofactor evidence="1">
        <name>a divalent metal cation</name>
        <dbReference type="ChEBI" id="CHEBI:60240"/>
    </cofactor>
</comment>
<keyword evidence="5" id="KW-0479">Metal-binding</keyword>
<evidence type="ECO:0000313" key="11">
    <source>
        <dbReference type="WBParaSite" id="jg21788"/>
    </source>
</evidence>
<dbReference type="GO" id="GO:0016787">
    <property type="term" value="F:hydrolase activity"/>
    <property type="evidence" value="ECO:0007669"/>
    <property type="project" value="UniProtKB-KW"/>
</dbReference>
<evidence type="ECO:0000256" key="5">
    <source>
        <dbReference type="ARBA" id="ARBA00022723"/>
    </source>
</evidence>
<dbReference type="AlphaFoldDB" id="A0A915DNA0"/>
<evidence type="ECO:0000256" key="1">
    <source>
        <dbReference type="ARBA" id="ARBA00001968"/>
    </source>
</evidence>
<dbReference type="GO" id="GO:0005634">
    <property type="term" value="C:nucleus"/>
    <property type="evidence" value="ECO:0007669"/>
    <property type="project" value="UniProtKB-SubCell"/>
</dbReference>
<dbReference type="PROSITE" id="PS51029">
    <property type="entry name" value="MADF"/>
    <property type="match status" value="1"/>
</dbReference>
<dbReference type="WBParaSite" id="jg21788">
    <property type="protein sequence ID" value="jg21788"/>
    <property type="gene ID" value="jg21788"/>
</dbReference>
<keyword evidence="7" id="KW-0539">Nucleus</keyword>
<feature type="domain" description="MADF" evidence="9">
    <location>
        <begin position="402"/>
        <end position="497"/>
    </location>
</feature>
<name>A0A915DNA0_9BILA</name>
<dbReference type="InterPro" id="IPR006578">
    <property type="entry name" value="MADF-dom"/>
</dbReference>
<evidence type="ECO:0000256" key="8">
    <source>
        <dbReference type="SAM" id="MobiDB-lite"/>
    </source>
</evidence>
<dbReference type="Pfam" id="PF10545">
    <property type="entry name" value="MADF_DNA_bdg"/>
    <property type="match status" value="1"/>
</dbReference>
<dbReference type="SMART" id="SM00595">
    <property type="entry name" value="MADF"/>
    <property type="match status" value="1"/>
</dbReference>